<dbReference type="InterPro" id="IPR000073">
    <property type="entry name" value="AB_hydrolase_1"/>
</dbReference>
<name>A0A916XQN3_9BURK</name>
<dbReference type="Proteomes" id="UP000637423">
    <property type="component" value="Unassembled WGS sequence"/>
</dbReference>
<reference evidence="2" key="1">
    <citation type="journal article" date="2014" name="Int. J. Syst. Evol. Microbiol.">
        <title>Complete genome sequence of Corynebacterium casei LMG S-19264T (=DSM 44701T), isolated from a smear-ripened cheese.</title>
        <authorList>
            <consortium name="US DOE Joint Genome Institute (JGI-PGF)"/>
            <person name="Walter F."/>
            <person name="Albersmeier A."/>
            <person name="Kalinowski J."/>
            <person name="Ruckert C."/>
        </authorList>
    </citation>
    <scope>NUCLEOTIDE SEQUENCE</scope>
    <source>
        <strain evidence="2">CGMCC 1.10998</strain>
    </source>
</reference>
<keyword evidence="3" id="KW-1185">Reference proteome</keyword>
<dbReference type="RefSeq" id="WP_188569035.1">
    <property type="nucleotide sequence ID" value="NZ_BMED01000007.1"/>
</dbReference>
<dbReference type="SUPFAM" id="SSF53474">
    <property type="entry name" value="alpha/beta-Hydrolases"/>
    <property type="match status" value="1"/>
</dbReference>
<dbReference type="Pfam" id="PF00561">
    <property type="entry name" value="Abhydrolase_1"/>
    <property type="match status" value="1"/>
</dbReference>
<gene>
    <name evidence="2" type="ORF">GCM10011396_51680</name>
</gene>
<evidence type="ECO:0000313" key="2">
    <source>
        <dbReference type="EMBL" id="GGC97802.1"/>
    </source>
</evidence>
<dbReference type="PANTHER" id="PTHR43798">
    <property type="entry name" value="MONOACYLGLYCEROL LIPASE"/>
    <property type="match status" value="1"/>
</dbReference>
<feature type="domain" description="AB hydrolase-1" evidence="1">
    <location>
        <begin position="37"/>
        <end position="151"/>
    </location>
</feature>
<dbReference type="Gene3D" id="3.40.50.1820">
    <property type="entry name" value="alpha/beta hydrolase"/>
    <property type="match status" value="1"/>
</dbReference>
<reference evidence="2" key="2">
    <citation type="submission" date="2020-09" db="EMBL/GenBank/DDBJ databases">
        <authorList>
            <person name="Sun Q."/>
            <person name="Zhou Y."/>
        </authorList>
    </citation>
    <scope>NUCLEOTIDE SEQUENCE</scope>
    <source>
        <strain evidence="2">CGMCC 1.10998</strain>
    </source>
</reference>
<accession>A0A916XQN3</accession>
<dbReference type="EMBL" id="BMED01000007">
    <property type="protein sequence ID" value="GGC97802.1"/>
    <property type="molecule type" value="Genomic_DNA"/>
</dbReference>
<dbReference type="InterPro" id="IPR050266">
    <property type="entry name" value="AB_hydrolase_sf"/>
</dbReference>
<dbReference type="InterPro" id="IPR029058">
    <property type="entry name" value="AB_hydrolase_fold"/>
</dbReference>
<sequence length="270" mass="30474">MVAEHENQSPLFAEIDWNGRNIQLEYQWVGVKKSDQPVVVFLHEGLGSVSLWKDFPEQFCSRNGFSGLVFSRYAYGRSTARPAAERFPVDFMQRQAFEVLPLFFKKIGLEKPWLFGHSDGGSIALLYAARYPDMVSGIVVVAPHIFVEDMTVAAIGVARETYLQQGLRERLARHHDDVDSAFWGWNDVWLDPEFRSWNIEAYLPSIACPMLAVQGEDDEYGTLAQITGIQDQVAQAVLQVIPQCGHSPHRDQAEVLSNKAGQFIKAVQQM</sequence>
<dbReference type="PANTHER" id="PTHR43798:SF33">
    <property type="entry name" value="HYDROLASE, PUTATIVE (AFU_ORTHOLOGUE AFUA_2G14860)-RELATED"/>
    <property type="match status" value="1"/>
</dbReference>
<evidence type="ECO:0000313" key="3">
    <source>
        <dbReference type="Proteomes" id="UP000637423"/>
    </source>
</evidence>
<dbReference type="GO" id="GO:0016787">
    <property type="term" value="F:hydrolase activity"/>
    <property type="evidence" value="ECO:0007669"/>
    <property type="project" value="UniProtKB-KW"/>
</dbReference>
<organism evidence="2 3">
    <name type="scientific">Undibacterium terreum</name>
    <dbReference type="NCBI Taxonomy" id="1224302"/>
    <lineage>
        <taxon>Bacteria</taxon>
        <taxon>Pseudomonadati</taxon>
        <taxon>Pseudomonadota</taxon>
        <taxon>Betaproteobacteria</taxon>
        <taxon>Burkholderiales</taxon>
        <taxon>Oxalobacteraceae</taxon>
        <taxon>Undibacterium</taxon>
    </lineage>
</organism>
<protein>
    <submittedName>
        <fullName evidence="2">Alpha/beta hydrolase</fullName>
    </submittedName>
</protein>
<dbReference type="AlphaFoldDB" id="A0A916XQN3"/>
<keyword evidence="2" id="KW-0378">Hydrolase</keyword>
<dbReference type="GO" id="GO:0016020">
    <property type="term" value="C:membrane"/>
    <property type="evidence" value="ECO:0007669"/>
    <property type="project" value="TreeGrafter"/>
</dbReference>
<proteinExistence type="predicted"/>
<evidence type="ECO:0000259" key="1">
    <source>
        <dbReference type="Pfam" id="PF00561"/>
    </source>
</evidence>
<comment type="caution">
    <text evidence="2">The sequence shown here is derived from an EMBL/GenBank/DDBJ whole genome shotgun (WGS) entry which is preliminary data.</text>
</comment>